<evidence type="ECO:0000313" key="2">
    <source>
        <dbReference type="Proteomes" id="UP001240236"/>
    </source>
</evidence>
<dbReference type="Gene3D" id="2.30.29.80">
    <property type="match status" value="1"/>
</dbReference>
<reference evidence="1 2" key="1">
    <citation type="submission" date="2023-07" db="EMBL/GenBank/DDBJ databases">
        <title>Sequencing the genomes of 1000 actinobacteria strains.</title>
        <authorList>
            <person name="Klenk H.-P."/>
        </authorList>
    </citation>
    <scope>NUCLEOTIDE SEQUENCE [LARGE SCALE GENOMIC DNA]</scope>
    <source>
        <strain evidence="1 2">DSM 44709</strain>
    </source>
</reference>
<comment type="caution">
    <text evidence="1">The sequence shown here is derived from an EMBL/GenBank/DDBJ whole genome shotgun (WGS) entry which is preliminary data.</text>
</comment>
<evidence type="ECO:0008006" key="3">
    <source>
        <dbReference type="Google" id="ProtNLM"/>
    </source>
</evidence>
<protein>
    <recommendedName>
        <fullName evidence="3">DUF1508 domain-containing protein</fullName>
    </recommendedName>
</protein>
<dbReference type="AlphaFoldDB" id="A0AAE3W3P9"/>
<sequence length="105" mass="11393">MWRLVGPNNRVVAVSPGDFADADAAVAAARLVRDRAAGGLVAVQLNTSRQWSWSVTDGELGLLAVSAHGYERRATCETAVRRFTDGAATARIDQVIGRRGRFWRP</sequence>
<accession>A0AAE3W3P9</accession>
<organism evidence="1 2">
    <name type="scientific">Catenuloplanes indicus</name>
    <dbReference type="NCBI Taxonomy" id="137267"/>
    <lineage>
        <taxon>Bacteria</taxon>
        <taxon>Bacillati</taxon>
        <taxon>Actinomycetota</taxon>
        <taxon>Actinomycetes</taxon>
        <taxon>Micromonosporales</taxon>
        <taxon>Micromonosporaceae</taxon>
        <taxon>Catenuloplanes</taxon>
    </lineage>
</organism>
<name>A0AAE3W3P9_9ACTN</name>
<dbReference type="EMBL" id="JAUSUZ010000001">
    <property type="protein sequence ID" value="MDQ0368976.1"/>
    <property type="molecule type" value="Genomic_DNA"/>
</dbReference>
<keyword evidence="2" id="KW-1185">Reference proteome</keyword>
<proteinExistence type="predicted"/>
<dbReference type="RefSeq" id="WP_307243891.1">
    <property type="nucleotide sequence ID" value="NZ_JAUSUZ010000001.1"/>
</dbReference>
<evidence type="ECO:0000313" key="1">
    <source>
        <dbReference type="EMBL" id="MDQ0368976.1"/>
    </source>
</evidence>
<gene>
    <name evidence="1" type="ORF">J2S42_005645</name>
</gene>
<dbReference type="Proteomes" id="UP001240236">
    <property type="component" value="Unassembled WGS sequence"/>
</dbReference>